<name>A0AAE1DVS1_9GAST</name>
<dbReference type="AlphaFoldDB" id="A0AAE1DVS1"/>
<keyword evidence="2" id="KW-1185">Reference proteome</keyword>
<proteinExistence type="predicted"/>
<organism evidence="1 2">
    <name type="scientific">Elysia crispata</name>
    <name type="common">lettuce slug</name>
    <dbReference type="NCBI Taxonomy" id="231223"/>
    <lineage>
        <taxon>Eukaryota</taxon>
        <taxon>Metazoa</taxon>
        <taxon>Spiralia</taxon>
        <taxon>Lophotrochozoa</taxon>
        <taxon>Mollusca</taxon>
        <taxon>Gastropoda</taxon>
        <taxon>Heterobranchia</taxon>
        <taxon>Euthyneura</taxon>
        <taxon>Panpulmonata</taxon>
        <taxon>Sacoglossa</taxon>
        <taxon>Placobranchoidea</taxon>
        <taxon>Plakobranchidae</taxon>
        <taxon>Elysia</taxon>
    </lineage>
</organism>
<evidence type="ECO:0000313" key="2">
    <source>
        <dbReference type="Proteomes" id="UP001283361"/>
    </source>
</evidence>
<evidence type="ECO:0000313" key="1">
    <source>
        <dbReference type="EMBL" id="KAK3784784.1"/>
    </source>
</evidence>
<sequence>MSMKRRGSFTVIIKKIQSAYRQQAGKSRNLVPQLVFIQLRPLLQSRLPLPRYPCTTATKLILLISFCRHF</sequence>
<reference evidence="1" key="1">
    <citation type="journal article" date="2023" name="G3 (Bethesda)">
        <title>A reference genome for the long-term kleptoplast-retaining sea slug Elysia crispata morphotype clarki.</title>
        <authorList>
            <person name="Eastman K.E."/>
            <person name="Pendleton A.L."/>
            <person name="Shaikh M.A."/>
            <person name="Suttiyut T."/>
            <person name="Ogas R."/>
            <person name="Tomko P."/>
            <person name="Gavelis G."/>
            <person name="Widhalm J.R."/>
            <person name="Wisecaver J.H."/>
        </authorList>
    </citation>
    <scope>NUCLEOTIDE SEQUENCE</scope>
    <source>
        <strain evidence="1">ECLA1</strain>
    </source>
</reference>
<dbReference type="EMBL" id="JAWDGP010002203">
    <property type="protein sequence ID" value="KAK3784784.1"/>
    <property type="molecule type" value="Genomic_DNA"/>
</dbReference>
<comment type="caution">
    <text evidence="1">The sequence shown here is derived from an EMBL/GenBank/DDBJ whole genome shotgun (WGS) entry which is preliminary data.</text>
</comment>
<accession>A0AAE1DVS1</accession>
<protein>
    <submittedName>
        <fullName evidence="1">Uncharacterized protein</fullName>
    </submittedName>
</protein>
<gene>
    <name evidence="1" type="ORF">RRG08_020468</name>
</gene>
<dbReference type="Proteomes" id="UP001283361">
    <property type="component" value="Unassembled WGS sequence"/>
</dbReference>